<dbReference type="eggNOG" id="KOG0430">
    <property type="taxonomic scope" value="Eukaryota"/>
</dbReference>
<dbReference type="InterPro" id="IPR046867">
    <property type="entry name" value="AldOxase/xan_DH_MoCoBD2"/>
</dbReference>
<feature type="domain" description="Aldehyde oxidase/xanthine dehydrogenase second molybdopterin binding" evidence="1">
    <location>
        <begin position="87"/>
        <end position="159"/>
    </location>
</feature>
<dbReference type="PANTHER" id="PTHR11908">
    <property type="entry name" value="XANTHINE DEHYDROGENASE"/>
    <property type="match status" value="1"/>
</dbReference>
<reference evidence="2" key="1">
    <citation type="journal article" date="2009" name="Rice">
        <title>De Novo Next Generation Sequencing of Plant Genomes.</title>
        <authorList>
            <person name="Rounsley S."/>
            <person name="Marri P.R."/>
            <person name="Yu Y."/>
            <person name="He R."/>
            <person name="Sisneros N."/>
            <person name="Goicoechea J.L."/>
            <person name="Lee S.J."/>
            <person name="Angelova A."/>
            <person name="Kudrna D."/>
            <person name="Luo M."/>
            <person name="Affourtit J."/>
            <person name="Desany B."/>
            <person name="Knight J."/>
            <person name="Niazi F."/>
            <person name="Egholm M."/>
            <person name="Wing R.A."/>
        </authorList>
    </citation>
    <scope>NUCLEOTIDE SEQUENCE [LARGE SCALE GENOMIC DNA]</scope>
    <source>
        <strain evidence="2">cv. IRGC 105608</strain>
    </source>
</reference>
<evidence type="ECO:0000259" key="1">
    <source>
        <dbReference type="Pfam" id="PF20256"/>
    </source>
</evidence>
<protein>
    <recommendedName>
        <fullName evidence="1">Aldehyde oxidase/xanthine dehydrogenase second molybdopterin binding domain-containing protein</fullName>
    </recommendedName>
</protein>
<proteinExistence type="predicted"/>
<accession>A0A0D3FQ74</accession>
<dbReference type="GO" id="GO:0016491">
    <property type="term" value="F:oxidoreductase activity"/>
    <property type="evidence" value="ECO:0007669"/>
    <property type="project" value="InterPro"/>
</dbReference>
<dbReference type="Gramene" id="OBART03G37450.1">
    <property type="protein sequence ID" value="OBART03G37450.1"/>
    <property type="gene ID" value="OBART03G37450"/>
</dbReference>
<dbReference type="GO" id="GO:0005506">
    <property type="term" value="F:iron ion binding"/>
    <property type="evidence" value="ECO:0007669"/>
    <property type="project" value="InterPro"/>
</dbReference>
<dbReference type="SUPFAM" id="SSF56003">
    <property type="entry name" value="Molybdenum cofactor-binding domain"/>
    <property type="match status" value="1"/>
</dbReference>
<dbReference type="Proteomes" id="UP000026960">
    <property type="component" value="Chromosome 3"/>
</dbReference>
<evidence type="ECO:0000313" key="2">
    <source>
        <dbReference type="EnsemblPlants" id="OBART03G37450.1"/>
    </source>
</evidence>
<dbReference type="PANTHER" id="PTHR11908:SF92">
    <property type="entry name" value="ALDEHYDE OXIDASE 1-RELATED"/>
    <property type="match status" value="1"/>
</dbReference>
<organism evidence="2">
    <name type="scientific">Oryza barthii</name>
    <dbReference type="NCBI Taxonomy" id="65489"/>
    <lineage>
        <taxon>Eukaryota</taxon>
        <taxon>Viridiplantae</taxon>
        <taxon>Streptophyta</taxon>
        <taxon>Embryophyta</taxon>
        <taxon>Tracheophyta</taxon>
        <taxon>Spermatophyta</taxon>
        <taxon>Magnoliopsida</taxon>
        <taxon>Liliopsida</taxon>
        <taxon>Poales</taxon>
        <taxon>Poaceae</taxon>
        <taxon>BOP clade</taxon>
        <taxon>Oryzoideae</taxon>
        <taxon>Oryzeae</taxon>
        <taxon>Oryzinae</taxon>
        <taxon>Oryza</taxon>
    </lineage>
</organism>
<reference evidence="2" key="2">
    <citation type="submission" date="2015-03" db="UniProtKB">
        <authorList>
            <consortium name="EnsemblPlants"/>
        </authorList>
    </citation>
    <scope>IDENTIFICATION</scope>
</reference>
<sequence>MRHLASVPPSPFFVLPSAASEPAPVSSSPRSGVAWPTLEGGWRGPFRQIRRPHHLLAPDQAVAAVKKRGDALPYAQPLEFVIELGRSARGISCVPITYDVRLRTTLGKVSIMNDGSIAGGFEIGQGLWTKVKQMTAFALGQLCDDLDKVHVILIQADTLSMIHQGEGWYPTMEILDCPGGSGYADRSNHHPKERPHLKELMQAHLKDLMQSPRSCILLGDVVP</sequence>
<name>A0A0D3FQ74_9ORYZ</name>
<dbReference type="PaxDb" id="65489-OBART03G37450.1"/>
<dbReference type="Pfam" id="PF20256">
    <property type="entry name" value="MoCoBD_2"/>
    <property type="match status" value="1"/>
</dbReference>
<dbReference type="STRING" id="65489.A0A0D3FQ74"/>
<dbReference type="InterPro" id="IPR016208">
    <property type="entry name" value="Ald_Oxase/xanthine_DH-like"/>
</dbReference>
<dbReference type="Gene3D" id="3.30.365.10">
    <property type="entry name" value="Aldehyde oxidase/xanthine dehydrogenase, molybdopterin binding domain"/>
    <property type="match status" value="1"/>
</dbReference>
<dbReference type="InterPro" id="IPR037165">
    <property type="entry name" value="AldOxase/xan_DH_Mopterin-bd_sf"/>
</dbReference>
<dbReference type="HOGENOM" id="CLU_108220_0_0_1"/>
<dbReference type="EnsemblPlants" id="OBART03G37450.1">
    <property type="protein sequence ID" value="OBART03G37450.1"/>
    <property type="gene ID" value="OBART03G37450"/>
</dbReference>
<keyword evidence="3" id="KW-1185">Reference proteome</keyword>
<dbReference type="AlphaFoldDB" id="A0A0D3FQ74"/>
<evidence type="ECO:0000313" key="3">
    <source>
        <dbReference type="Proteomes" id="UP000026960"/>
    </source>
</evidence>